<comment type="caution">
    <text evidence="5">The sequence shown here is derived from an EMBL/GenBank/DDBJ whole genome shotgun (WGS) entry which is preliminary data.</text>
</comment>
<dbReference type="PROSITE" id="PS50067">
    <property type="entry name" value="KINESIN_MOTOR_2"/>
    <property type="match status" value="1"/>
</dbReference>
<dbReference type="STRING" id="4072.A0A2G2XJ30"/>
<comment type="caution">
    <text evidence="2">Lacks conserved residue(s) required for the propagation of feature annotation.</text>
</comment>
<dbReference type="PANTHER" id="PTHR47972:SF4">
    <property type="entry name" value="KINESIN-LIKE PROTEIN KIN-14L"/>
    <property type="match status" value="1"/>
</dbReference>
<protein>
    <recommendedName>
        <fullName evidence="4">Kinesin motor domain-containing protein</fullName>
    </recommendedName>
</protein>
<comment type="similarity">
    <text evidence="2">Belongs to the TRAFAC class myosin-kinesin ATPase superfamily. Kinesin family.</text>
</comment>
<feature type="region of interest" description="Disordered" evidence="3">
    <location>
        <begin position="46"/>
        <end position="146"/>
    </location>
</feature>
<organism evidence="5 6">
    <name type="scientific">Capsicum annuum</name>
    <name type="common">Capsicum pepper</name>
    <dbReference type="NCBI Taxonomy" id="4072"/>
    <lineage>
        <taxon>Eukaryota</taxon>
        <taxon>Viridiplantae</taxon>
        <taxon>Streptophyta</taxon>
        <taxon>Embryophyta</taxon>
        <taxon>Tracheophyta</taxon>
        <taxon>Spermatophyta</taxon>
        <taxon>Magnoliopsida</taxon>
        <taxon>eudicotyledons</taxon>
        <taxon>Gunneridae</taxon>
        <taxon>Pentapetalae</taxon>
        <taxon>asterids</taxon>
        <taxon>lamiids</taxon>
        <taxon>Solanales</taxon>
        <taxon>Solanaceae</taxon>
        <taxon>Solanoideae</taxon>
        <taxon>Capsiceae</taxon>
        <taxon>Capsicum</taxon>
    </lineage>
</organism>
<evidence type="ECO:0000313" key="6">
    <source>
        <dbReference type="Proteomes" id="UP000222542"/>
    </source>
</evidence>
<dbReference type="GO" id="GO:0005524">
    <property type="term" value="F:ATP binding"/>
    <property type="evidence" value="ECO:0007669"/>
    <property type="project" value="InterPro"/>
</dbReference>
<name>A0A2G2XJ30_CAPAN</name>
<dbReference type="Gramene" id="PHT57496">
    <property type="protein sequence ID" value="PHT57496"/>
    <property type="gene ID" value="T459_35532"/>
</dbReference>
<dbReference type="PANTHER" id="PTHR47972">
    <property type="entry name" value="KINESIN-LIKE PROTEIN KLP-3"/>
    <property type="match status" value="1"/>
</dbReference>
<proteinExistence type="inferred from homology"/>
<gene>
    <name evidence="5" type="ORF">T459_35532</name>
</gene>
<dbReference type="Proteomes" id="UP000222542">
    <property type="component" value="Unassembled WGS sequence"/>
</dbReference>
<keyword evidence="1" id="KW-0505">Motor protein</keyword>
<evidence type="ECO:0000313" key="5">
    <source>
        <dbReference type="EMBL" id="PHT57496.1"/>
    </source>
</evidence>
<dbReference type="GO" id="GO:0007018">
    <property type="term" value="P:microtubule-based movement"/>
    <property type="evidence" value="ECO:0007669"/>
    <property type="project" value="InterPro"/>
</dbReference>
<dbReference type="InterPro" id="IPR001752">
    <property type="entry name" value="Kinesin_motor_dom"/>
</dbReference>
<evidence type="ECO:0000256" key="2">
    <source>
        <dbReference type="PROSITE-ProRule" id="PRU00283"/>
    </source>
</evidence>
<reference evidence="5 6" key="2">
    <citation type="journal article" date="2017" name="Genome Biol.">
        <title>New reference genome sequences of hot pepper reveal the massive evolution of plant disease-resistance genes by retroduplication.</title>
        <authorList>
            <person name="Kim S."/>
            <person name="Park J."/>
            <person name="Yeom S.I."/>
            <person name="Kim Y.M."/>
            <person name="Seo E."/>
            <person name="Kim K.T."/>
            <person name="Kim M.S."/>
            <person name="Lee J.M."/>
            <person name="Cheong K."/>
            <person name="Shin H.S."/>
            <person name="Kim S.B."/>
            <person name="Han K."/>
            <person name="Lee J."/>
            <person name="Park M."/>
            <person name="Lee H.A."/>
            <person name="Lee H.Y."/>
            <person name="Lee Y."/>
            <person name="Oh S."/>
            <person name="Lee J.H."/>
            <person name="Choi E."/>
            <person name="Choi E."/>
            <person name="Lee S.E."/>
            <person name="Jeon J."/>
            <person name="Kim H."/>
            <person name="Choi G."/>
            <person name="Song H."/>
            <person name="Lee J."/>
            <person name="Lee S.C."/>
            <person name="Kwon J.K."/>
            <person name="Lee H.Y."/>
            <person name="Koo N."/>
            <person name="Hong Y."/>
            <person name="Kim R.W."/>
            <person name="Kang W.H."/>
            <person name="Huh J.H."/>
            <person name="Kang B.C."/>
            <person name="Yang T.J."/>
            <person name="Lee Y.H."/>
            <person name="Bennetzen J.L."/>
            <person name="Choi D."/>
        </authorList>
    </citation>
    <scope>NUCLEOTIDE SEQUENCE [LARGE SCALE GENOMIC DNA]</scope>
    <source>
        <strain evidence="6">cv. CM334</strain>
    </source>
</reference>
<accession>A0A2G2XJ30</accession>
<dbReference type="GO" id="GO:0008017">
    <property type="term" value="F:microtubule binding"/>
    <property type="evidence" value="ECO:0007669"/>
    <property type="project" value="InterPro"/>
</dbReference>
<dbReference type="InterPro" id="IPR027640">
    <property type="entry name" value="Kinesin-like_fam"/>
</dbReference>
<reference evidence="5 6" key="1">
    <citation type="journal article" date="2014" name="Nat. Genet.">
        <title>Genome sequence of the hot pepper provides insights into the evolution of pungency in Capsicum species.</title>
        <authorList>
            <person name="Kim S."/>
            <person name="Park M."/>
            <person name="Yeom S.I."/>
            <person name="Kim Y.M."/>
            <person name="Lee J.M."/>
            <person name="Lee H.A."/>
            <person name="Seo E."/>
            <person name="Choi J."/>
            <person name="Cheong K."/>
            <person name="Kim K.T."/>
            <person name="Jung K."/>
            <person name="Lee G.W."/>
            <person name="Oh S.K."/>
            <person name="Bae C."/>
            <person name="Kim S.B."/>
            <person name="Lee H.Y."/>
            <person name="Kim S.Y."/>
            <person name="Kim M.S."/>
            <person name="Kang B.C."/>
            <person name="Jo Y.D."/>
            <person name="Yang H.B."/>
            <person name="Jeong H.J."/>
            <person name="Kang W.H."/>
            <person name="Kwon J.K."/>
            <person name="Shin C."/>
            <person name="Lim J.Y."/>
            <person name="Park J.H."/>
            <person name="Huh J.H."/>
            <person name="Kim J.S."/>
            <person name="Kim B.D."/>
            <person name="Cohen O."/>
            <person name="Paran I."/>
            <person name="Suh M.C."/>
            <person name="Lee S.B."/>
            <person name="Kim Y.K."/>
            <person name="Shin Y."/>
            <person name="Noh S.J."/>
            <person name="Park J."/>
            <person name="Seo Y.S."/>
            <person name="Kwon S.Y."/>
            <person name="Kim H.A."/>
            <person name="Park J.M."/>
            <person name="Kim H.J."/>
            <person name="Choi S.B."/>
            <person name="Bosland P.W."/>
            <person name="Reeves G."/>
            <person name="Jo S.H."/>
            <person name="Lee B.W."/>
            <person name="Cho H.T."/>
            <person name="Choi H.S."/>
            <person name="Lee M.S."/>
            <person name="Yu Y."/>
            <person name="Do Choi Y."/>
            <person name="Park B.S."/>
            <person name="van Deynze A."/>
            <person name="Ashrafi H."/>
            <person name="Hill T."/>
            <person name="Kim W.T."/>
            <person name="Pai H.S."/>
            <person name="Ahn H.K."/>
            <person name="Yeam I."/>
            <person name="Giovannoni J.J."/>
            <person name="Rose J.K."/>
            <person name="Sorensen I."/>
            <person name="Lee S.J."/>
            <person name="Kim R.W."/>
            <person name="Choi I.Y."/>
            <person name="Choi B.S."/>
            <person name="Lim J.S."/>
            <person name="Lee Y.H."/>
            <person name="Choi D."/>
        </authorList>
    </citation>
    <scope>NUCLEOTIDE SEQUENCE [LARGE SCALE GENOMIC DNA]</scope>
    <source>
        <strain evidence="6">cv. CM334</strain>
    </source>
</reference>
<evidence type="ECO:0000256" key="1">
    <source>
        <dbReference type="ARBA" id="ARBA00023175"/>
    </source>
</evidence>
<dbReference type="AlphaFoldDB" id="A0A2G2XJ30"/>
<keyword evidence="6" id="KW-1185">Reference proteome</keyword>
<dbReference type="EMBL" id="AYRZ02002617">
    <property type="protein sequence ID" value="PHT57496.1"/>
    <property type="molecule type" value="Genomic_DNA"/>
</dbReference>
<feature type="domain" description="Kinesin motor" evidence="4">
    <location>
        <begin position="1"/>
        <end position="28"/>
    </location>
</feature>
<feature type="compositionally biased region" description="Polar residues" evidence="3">
    <location>
        <begin position="111"/>
        <end position="133"/>
    </location>
</feature>
<evidence type="ECO:0000256" key="3">
    <source>
        <dbReference type="SAM" id="MobiDB-lite"/>
    </source>
</evidence>
<dbReference type="Gene3D" id="1.20.58.1980">
    <property type="match status" value="1"/>
</dbReference>
<dbReference type="GO" id="GO:0003777">
    <property type="term" value="F:microtubule motor activity"/>
    <property type="evidence" value="ECO:0007669"/>
    <property type="project" value="InterPro"/>
</dbReference>
<sequence>MFAHVSPEGDSFGETISTLKFVQRVSSVELGAARLNKESVEVLELKAEEASRKPFQKPKATAELQEGYDVTKLYDQAGNDSFMKTPPSPPFAFRSQDTPQTPASGLKYQQDPRSPTSGFKSQQPPRSRTSALKSCNAPRSPISAAI</sequence>
<evidence type="ECO:0000259" key="4">
    <source>
        <dbReference type="PROSITE" id="PS50067"/>
    </source>
</evidence>